<keyword evidence="6 9" id="KW-0067">ATP-binding</keyword>
<dbReference type="SMART" id="SM00740">
    <property type="entry name" value="PASTA"/>
    <property type="match status" value="4"/>
</dbReference>
<evidence type="ECO:0000313" key="13">
    <source>
        <dbReference type="EMBL" id="MFB9377700.1"/>
    </source>
</evidence>
<evidence type="ECO:0000256" key="6">
    <source>
        <dbReference type="ARBA" id="ARBA00022840"/>
    </source>
</evidence>
<evidence type="ECO:0000256" key="9">
    <source>
        <dbReference type="PROSITE-ProRule" id="PRU10141"/>
    </source>
</evidence>
<feature type="binding site" evidence="9">
    <location>
        <position position="47"/>
    </location>
    <ligand>
        <name>ATP</name>
        <dbReference type="ChEBI" id="CHEBI:30616"/>
    </ligand>
</feature>
<dbReference type="PANTHER" id="PTHR43289:SF34">
    <property type="entry name" value="SERINE_THREONINE-PROTEIN KINASE YBDM-RELATED"/>
    <property type="match status" value="1"/>
</dbReference>
<dbReference type="InterPro" id="IPR011009">
    <property type="entry name" value="Kinase-like_dom_sf"/>
</dbReference>
<dbReference type="GO" id="GO:0016301">
    <property type="term" value="F:kinase activity"/>
    <property type="evidence" value="ECO:0007669"/>
    <property type="project" value="UniProtKB-KW"/>
</dbReference>
<feature type="compositionally biased region" description="Acidic residues" evidence="10">
    <location>
        <begin position="330"/>
        <end position="345"/>
    </location>
</feature>
<dbReference type="PANTHER" id="PTHR43289">
    <property type="entry name" value="MITOGEN-ACTIVATED PROTEIN KINASE KINASE KINASE 20-RELATED"/>
    <property type="match status" value="1"/>
</dbReference>
<dbReference type="PROSITE" id="PS00108">
    <property type="entry name" value="PROTEIN_KINASE_ST"/>
    <property type="match status" value="1"/>
</dbReference>
<organism evidence="13 14">
    <name type="scientific">Kineococcus gynurae</name>
    <dbReference type="NCBI Taxonomy" id="452979"/>
    <lineage>
        <taxon>Bacteria</taxon>
        <taxon>Bacillati</taxon>
        <taxon>Actinomycetota</taxon>
        <taxon>Actinomycetes</taxon>
        <taxon>Kineosporiales</taxon>
        <taxon>Kineosporiaceae</taxon>
        <taxon>Kineococcus</taxon>
    </lineage>
</organism>
<keyword evidence="2" id="KW-0723">Serine/threonine-protein kinase</keyword>
<evidence type="ECO:0000256" key="4">
    <source>
        <dbReference type="ARBA" id="ARBA00022741"/>
    </source>
</evidence>
<reference evidence="13 14" key="1">
    <citation type="submission" date="2024-09" db="EMBL/GenBank/DDBJ databases">
        <authorList>
            <person name="Sun Q."/>
            <person name="Mori K."/>
        </authorList>
    </citation>
    <scope>NUCLEOTIDE SEQUENCE [LARGE SCALE GENOMIC DNA]</scope>
    <source>
        <strain evidence="13 14">TISTR 1856</strain>
    </source>
</reference>
<evidence type="ECO:0000256" key="5">
    <source>
        <dbReference type="ARBA" id="ARBA00022777"/>
    </source>
</evidence>
<feature type="domain" description="Protein kinase" evidence="11">
    <location>
        <begin position="18"/>
        <end position="285"/>
    </location>
</feature>
<dbReference type="Pfam" id="PF03793">
    <property type="entry name" value="PASTA"/>
    <property type="match status" value="4"/>
</dbReference>
<dbReference type="PROSITE" id="PS50011">
    <property type="entry name" value="PROTEIN_KINASE_DOM"/>
    <property type="match status" value="1"/>
</dbReference>
<dbReference type="SMART" id="SM00220">
    <property type="entry name" value="S_TKc"/>
    <property type="match status" value="1"/>
</dbReference>
<evidence type="ECO:0000256" key="7">
    <source>
        <dbReference type="ARBA" id="ARBA00047899"/>
    </source>
</evidence>
<evidence type="ECO:0000256" key="1">
    <source>
        <dbReference type="ARBA" id="ARBA00012513"/>
    </source>
</evidence>
<keyword evidence="3" id="KW-0808">Transferase</keyword>
<name>A0ABV5LUD7_9ACTN</name>
<evidence type="ECO:0000256" key="2">
    <source>
        <dbReference type="ARBA" id="ARBA00022527"/>
    </source>
</evidence>
<comment type="catalytic activity">
    <reaction evidence="8">
        <text>L-seryl-[protein] + ATP = O-phospho-L-seryl-[protein] + ADP + H(+)</text>
        <dbReference type="Rhea" id="RHEA:17989"/>
        <dbReference type="Rhea" id="RHEA-COMP:9863"/>
        <dbReference type="Rhea" id="RHEA-COMP:11604"/>
        <dbReference type="ChEBI" id="CHEBI:15378"/>
        <dbReference type="ChEBI" id="CHEBI:29999"/>
        <dbReference type="ChEBI" id="CHEBI:30616"/>
        <dbReference type="ChEBI" id="CHEBI:83421"/>
        <dbReference type="ChEBI" id="CHEBI:456216"/>
        <dbReference type="EC" id="2.7.11.1"/>
    </reaction>
</comment>
<dbReference type="Gene3D" id="3.30.10.20">
    <property type="match status" value="4"/>
</dbReference>
<proteinExistence type="predicted"/>
<evidence type="ECO:0000256" key="10">
    <source>
        <dbReference type="SAM" id="MobiDB-lite"/>
    </source>
</evidence>
<dbReference type="RefSeq" id="WP_380137983.1">
    <property type="nucleotide sequence ID" value="NZ_JBHLUI010000008.1"/>
</dbReference>
<comment type="catalytic activity">
    <reaction evidence="7">
        <text>L-threonyl-[protein] + ATP = O-phospho-L-threonyl-[protein] + ADP + H(+)</text>
        <dbReference type="Rhea" id="RHEA:46608"/>
        <dbReference type="Rhea" id="RHEA-COMP:11060"/>
        <dbReference type="Rhea" id="RHEA-COMP:11605"/>
        <dbReference type="ChEBI" id="CHEBI:15378"/>
        <dbReference type="ChEBI" id="CHEBI:30013"/>
        <dbReference type="ChEBI" id="CHEBI:30616"/>
        <dbReference type="ChEBI" id="CHEBI:61977"/>
        <dbReference type="ChEBI" id="CHEBI:456216"/>
        <dbReference type="EC" id="2.7.11.1"/>
    </reaction>
</comment>
<feature type="region of interest" description="Disordered" evidence="10">
    <location>
        <begin position="322"/>
        <end position="376"/>
    </location>
</feature>
<dbReference type="InterPro" id="IPR008271">
    <property type="entry name" value="Ser/Thr_kinase_AS"/>
</dbReference>
<dbReference type="EC" id="2.7.11.1" evidence="1"/>
<dbReference type="Gene3D" id="3.30.200.20">
    <property type="entry name" value="Phosphorylase Kinase, domain 1"/>
    <property type="match status" value="1"/>
</dbReference>
<feature type="domain" description="PASTA" evidence="12">
    <location>
        <begin position="604"/>
        <end position="667"/>
    </location>
</feature>
<keyword evidence="5 13" id="KW-0418">Kinase</keyword>
<feature type="domain" description="PASTA" evidence="12">
    <location>
        <begin position="470"/>
        <end position="537"/>
    </location>
</feature>
<dbReference type="InterPro" id="IPR017441">
    <property type="entry name" value="Protein_kinase_ATP_BS"/>
</dbReference>
<keyword evidence="4 9" id="KW-0547">Nucleotide-binding</keyword>
<dbReference type="Gene3D" id="1.10.510.10">
    <property type="entry name" value="Transferase(Phosphotransferase) domain 1"/>
    <property type="match status" value="1"/>
</dbReference>
<dbReference type="NCBIfam" id="NF033483">
    <property type="entry name" value="PknB_PASTA_kin"/>
    <property type="match status" value="1"/>
</dbReference>
<feature type="domain" description="PASTA" evidence="12">
    <location>
        <begin position="538"/>
        <end position="603"/>
    </location>
</feature>
<protein>
    <recommendedName>
        <fullName evidence="1">non-specific serine/threonine protein kinase</fullName>
        <ecNumber evidence="1">2.7.11.1</ecNumber>
    </recommendedName>
</protein>
<dbReference type="Pfam" id="PF00069">
    <property type="entry name" value="Pkinase"/>
    <property type="match status" value="1"/>
</dbReference>
<accession>A0ABV5LUD7</accession>
<dbReference type="InterPro" id="IPR005543">
    <property type="entry name" value="PASTA_dom"/>
</dbReference>
<dbReference type="InterPro" id="IPR000719">
    <property type="entry name" value="Prot_kinase_dom"/>
</dbReference>
<dbReference type="Proteomes" id="UP001589748">
    <property type="component" value="Unassembled WGS sequence"/>
</dbReference>
<evidence type="ECO:0000256" key="8">
    <source>
        <dbReference type="ARBA" id="ARBA00048679"/>
    </source>
</evidence>
<dbReference type="EMBL" id="JBHMDM010000007">
    <property type="protein sequence ID" value="MFB9377700.1"/>
    <property type="molecule type" value="Genomic_DNA"/>
</dbReference>
<sequence length="667" mass="70169">MSPSPSDPLLGRRFDDRYRVLSRIGRGGMGVVYRAEDERLDREVALKVLRADLAHEPEARQRFVREAKSAARLAHPGIVSVLDQGSDEQTETAYLVMELVGGQTLKDVIAEHGALTPRETLDVGEAVCDALAEAHRKGVLHRDVKPANVLVGDDGRVKVADFGLARAATAAGSTAASAHELMGTVEYLAPERVARGVADARSDVYGVGVLLFEMLTGEPPFHGDDPVRLAYRHVYDEAPAPSSLVPELPPLLDSVVAEALAKDPDDRPADAGALLLRLRAVRAALTPTELDTRPARAATLAGAPAVGATVRIDLDRPVRVGARPLGLTDDHDEPDHDEPDPLDEAGAERPTGGGDRGDAGVVPGSGEPAGSGRRRGRGGRAAVVVLLVLALAGGLSWFFLAGPGAFTTVPTLGTTDPAQAQTRLAAAGFQVDREQEFSDTVAQGQLIGTDPAVGDRVKKEGQVTVLVSRGKQRFTVPPVTGQTFPEARDALREIGLEVERAPDEFSQDVADGDVIRTDPVAGQLQDHDAPVTVVVSKGREPAELPQVSGGSLADAEQALRDARLEVVVKREFNEDVAKDDVISQTPDSGDVFVGDTVTLVVSDGPPLVPVPTVQGQQVGPATEQLRALGFQVRVNRVLGGIFGTVRDSSPAAGTNAPKGSTITLTVV</sequence>
<evidence type="ECO:0000256" key="3">
    <source>
        <dbReference type="ARBA" id="ARBA00022679"/>
    </source>
</evidence>
<evidence type="ECO:0000259" key="11">
    <source>
        <dbReference type="PROSITE" id="PS50011"/>
    </source>
</evidence>
<keyword evidence="14" id="KW-1185">Reference proteome</keyword>
<dbReference type="SUPFAM" id="SSF56112">
    <property type="entry name" value="Protein kinase-like (PK-like)"/>
    <property type="match status" value="1"/>
</dbReference>
<dbReference type="CDD" id="cd14014">
    <property type="entry name" value="STKc_PknB_like"/>
    <property type="match status" value="1"/>
</dbReference>
<gene>
    <name evidence="13" type="primary">pknB</name>
    <name evidence="13" type="ORF">ACFFVI_12055</name>
</gene>
<dbReference type="CDD" id="cd06577">
    <property type="entry name" value="PASTA_pknB"/>
    <property type="match status" value="4"/>
</dbReference>
<dbReference type="PROSITE" id="PS51178">
    <property type="entry name" value="PASTA"/>
    <property type="match status" value="4"/>
</dbReference>
<comment type="caution">
    <text evidence="13">The sequence shown here is derived from an EMBL/GenBank/DDBJ whole genome shotgun (WGS) entry which is preliminary data.</text>
</comment>
<evidence type="ECO:0000259" key="12">
    <source>
        <dbReference type="PROSITE" id="PS51178"/>
    </source>
</evidence>
<feature type="domain" description="PASTA" evidence="12">
    <location>
        <begin position="402"/>
        <end position="469"/>
    </location>
</feature>
<evidence type="ECO:0000313" key="14">
    <source>
        <dbReference type="Proteomes" id="UP001589748"/>
    </source>
</evidence>
<dbReference type="PROSITE" id="PS00107">
    <property type="entry name" value="PROTEIN_KINASE_ATP"/>
    <property type="match status" value="1"/>
</dbReference>